<comment type="caution">
    <text evidence="14">The sequence shown here is derived from an EMBL/GenBank/DDBJ whole genome shotgun (WGS) entry which is preliminary data.</text>
</comment>
<evidence type="ECO:0000256" key="10">
    <source>
        <dbReference type="ARBA" id="ARBA00023204"/>
    </source>
</evidence>
<evidence type="ECO:0000313" key="15">
    <source>
        <dbReference type="Proteomes" id="UP000253490"/>
    </source>
</evidence>
<dbReference type="PIRSF" id="PIRSF037785">
    <property type="entry name" value="RecU"/>
    <property type="match status" value="1"/>
</dbReference>
<comment type="cofactor">
    <cofactor evidence="13">
        <name>Mg(2+)</name>
        <dbReference type="ChEBI" id="CHEBI:18420"/>
    </cofactor>
    <text evidence="13">Binds 1 Mg(2+) ion per subunit.</text>
</comment>
<evidence type="ECO:0000256" key="11">
    <source>
        <dbReference type="ARBA" id="ARBA00023447"/>
    </source>
</evidence>
<evidence type="ECO:0000256" key="13">
    <source>
        <dbReference type="HAMAP-Rule" id="MF_00130"/>
    </source>
</evidence>
<dbReference type="EMBL" id="QNRX01000010">
    <property type="protein sequence ID" value="RBP63278.1"/>
    <property type="molecule type" value="Genomic_DNA"/>
</dbReference>
<evidence type="ECO:0000313" key="14">
    <source>
        <dbReference type="EMBL" id="RBP63278.1"/>
    </source>
</evidence>
<dbReference type="Gene3D" id="3.40.1350.10">
    <property type="match status" value="1"/>
</dbReference>
<evidence type="ECO:0000256" key="5">
    <source>
        <dbReference type="ARBA" id="ARBA00022759"/>
    </source>
</evidence>
<comment type="similarity">
    <text evidence="11 13">Belongs to the RecU family.</text>
</comment>
<dbReference type="CDD" id="cd22354">
    <property type="entry name" value="RecU-like"/>
    <property type="match status" value="1"/>
</dbReference>
<evidence type="ECO:0000256" key="8">
    <source>
        <dbReference type="ARBA" id="ARBA00022842"/>
    </source>
</evidence>
<dbReference type="GO" id="GO:0007059">
    <property type="term" value="P:chromosome segregation"/>
    <property type="evidence" value="ECO:0007669"/>
    <property type="project" value="UniProtKB-UniRule"/>
</dbReference>
<evidence type="ECO:0000256" key="6">
    <source>
        <dbReference type="ARBA" id="ARBA00022763"/>
    </source>
</evidence>
<keyword evidence="7 13" id="KW-0378">Hydrolase</keyword>
<evidence type="ECO:0000256" key="1">
    <source>
        <dbReference type="ARBA" id="ARBA00004496"/>
    </source>
</evidence>
<dbReference type="GO" id="GO:0005737">
    <property type="term" value="C:cytoplasm"/>
    <property type="evidence" value="ECO:0007669"/>
    <property type="project" value="UniProtKB-SubCell"/>
</dbReference>
<feature type="binding site" evidence="13">
    <location>
        <position position="77"/>
    </location>
    <ligand>
        <name>Mg(2+)</name>
        <dbReference type="ChEBI" id="CHEBI:18420"/>
    </ligand>
</feature>
<dbReference type="SUPFAM" id="SSF52980">
    <property type="entry name" value="Restriction endonuclease-like"/>
    <property type="match status" value="1"/>
</dbReference>
<dbReference type="HAMAP" id="MF_00130">
    <property type="entry name" value="RecU"/>
    <property type="match status" value="1"/>
</dbReference>
<comment type="catalytic activity">
    <reaction evidence="13">
        <text>Endonucleolytic cleavage at a junction such as a reciprocal single-stranded crossover between two homologous DNA duplexes (Holliday junction).</text>
        <dbReference type="EC" id="3.1.21.10"/>
    </reaction>
</comment>
<dbReference type="RefSeq" id="WP_113920799.1">
    <property type="nucleotide sequence ID" value="NZ_QNRX01000010.1"/>
</dbReference>
<comment type="function">
    <text evidence="13">Endonuclease that resolves Holliday junction intermediates in genetic recombination. Cleaves mobile four-strand junctions by introducing symmetrical nicks in paired strands. Promotes annealing of linear ssDNA with homologous dsDNA. Required for DNA repair, homologous recombination and chromosome segregation.</text>
</comment>
<comment type="subcellular location">
    <subcellularLocation>
        <location evidence="1 13">Cytoplasm</location>
    </subcellularLocation>
</comment>
<protein>
    <recommendedName>
        <fullName evidence="12 13">Holliday junction resolvase RecU</fullName>
        <ecNumber evidence="13">3.1.21.10</ecNumber>
    </recommendedName>
    <alternativeName>
        <fullName evidence="13">Recombination protein U homolog</fullName>
    </alternativeName>
</protein>
<dbReference type="InterPro" id="IPR011856">
    <property type="entry name" value="tRNA_endonuc-like_dom_sf"/>
</dbReference>
<dbReference type="GO" id="GO:0003676">
    <property type="term" value="F:nucleic acid binding"/>
    <property type="evidence" value="ECO:0007669"/>
    <property type="project" value="InterPro"/>
</dbReference>
<keyword evidence="4 13" id="KW-0479">Metal-binding</keyword>
<dbReference type="AlphaFoldDB" id="A0A366I679"/>
<feature type="site" description="Transition state stabilizer" evidence="13">
    <location>
        <position position="79"/>
    </location>
</feature>
<keyword evidence="3 13" id="KW-0540">Nuclease</keyword>
<keyword evidence="10 13" id="KW-0234">DNA repair</keyword>
<dbReference type="InterPro" id="IPR011335">
    <property type="entry name" value="Restrct_endonuc-II-like"/>
</dbReference>
<feature type="binding site" evidence="13">
    <location>
        <position position="64"/>
    </location>
    <ligand>
        <name>Mg(2+)</name>
        <dbReference type="ChEBI" id="CHEBI:18420"/>
    </ligand>
</feature>
<keyword evidence="8 13" id="KW-0460">Magnesium</keyword>
<dbReference type="InterPro" id="IPR004612">
    <property type="entry name" value="Resolv_RecU"/>
</dbReference>
<dbReference type="GO" id="GO:0006310">
    <property type="term" value="P:DNA recombination"/>
    <property type="evidence" value="ECO:0007669"/>
    <property type="project" value="UniProtKB-UniRule"/>
</dbReference>
<organism evidence="14 15">
    <name type="scientific">Alkalibaculum bacchi</name>
    <dbReference type="NCBI Taxonomy" id="645887"/>
    <lineage>
        <taxon>Bacteria</taxon>
        <taxon>Bacillati</taxon>
        <taxon>Bacillota</taxon>
        <taxon>Clostridia</taxon>
        <taxon>Eubacteriales</taxon>
        <taxon>Eubacteriaceae</taxon>
        <taxon>Alkalibaculum</taxon>
    </lineage>
</organism>
<dbReference type="Proteomes" id="UP000253490">
    <property type="component" value="Unassembled WGS sequence"/>
</dbReference>
<feature type="binding site" evidence="13">
    <location>
        <position position="95"/>
    </location>
    <ligand>
        <name>Mg(2+)</name>
        <dbReference type="ChEBI" id="CHEBI:18420"/>
    </ligand>
</feature>
<evidence type="ECO:0000256" key="7">
    <source>
        <dbReference type="ARBA" id="ARBA00022801"/>
    </source>
</evidence>
<dbReference type="OrthoDB" id="9783592at2"/>
<dbReference type="GO" id="GO:0008821">
    <property type="term" value="F:crossover junction DNA endonuclease activity"/>
    <property type="evidence" value="ECO:0007669"/>
    <property type="project" value="UniProtKB-EC"/>
</dbReference>
<evidence type="ECO:0000256" key="3">
    <source>
        <dbReference type="ARBA" id="ARBA00022722"/>
    </source>
</evidence>
<keyword evidence="6 13" id="KW-0227">DNA damage</keyword>
<gene>
    <name evidence="13" type="primary">recU</name>
    <name evidence="14" type="ORF">DES36_11021</name>
</gene>
<name>A0A366I679_9FIRM</name>
<dbReference type="EC" id="3.1.21.10" evidence="13"/>
<reference evidence="14 15" key="1">
    <citation type="submission" date="2018-06" db="EMBL/GenBank/DDBJ databases">
        <title>Genomic Encyclopedia of Type Strains, Phase IV (KMG-IV): sequencing the most valuable type-strain genomes for metagenomic binning, comparative biology and taxonomic classification.</title>
        <authorList>
            <person name="Goeker M."/>
        </authorList>
    </citation>
    <scope>NUCLEOTIDE SEQUENCE [LARGE SCALE GENOMIC DNA]</scope>
    <source>
        <strain evidence="14 15">DSM 22112</strain>
    </source>
</reference>
<keyword evidence="9 13" id="KW-0233">DNA recombination</keyword>
<accession>A0A366I679</accession>
<keyword evidence="2 13" id="KW-0963">Cytoplasm</keyword>
<evidence type="ECO:0000256" key="9">
    <source>
        <dbReference type="ARBA" id="ARBA00023172"/>
    </source>
</evidence>
<proteinExistence type="inferred from homology"/>
<keyword evidence="15" id="KW-1185">Reference proteome</keyword>
<dbReference type="GO" id="GO:0006281">
    <property type="term" value="P:DNA repair"/>
    <property type="evidence" value="ECO:0007669"/>
    <property type="project" value="UniProtKB-UniRule"/>
</dbReference>
<evidence type="ECO:0000256" key="2">
    <source>
        <dbReference type="ARBA" id="ARBA00022490"/>
    </source>
</evidence>
<evidence type="ECO:0000256" key="4">
    <source>
        <dbReference type="ARBA" id="ARBA00022723"/>
    </source>
</evidence>
<evidence type="ECO:0000256" key="12">
    <source>
        <dbReference type="ARBA" id="ARBA00029523"/>
    </source>
</evidence>
<sequence length="179" mass="21044">MGYWNSRGLRGSTLEEFINITNDEYIKKNLAVIQKIPTLIKPVELDQNKGIIKKAYFEQKSTVDYMGNVQGIPVCFDAKETSKQSLPISNIHRHQMLFMEKFEKQNGISFIIVYFSSKDQYFFIPFKVIKRYWDNAQNEGRKSIPYKECLEKYEIKKKGLFLVHYLEALNTYLGEMSNV</sequence>
<feature type="binding site" evidence="13">
    <location>
        <position position="62"/>
    </location>
    <ligand>
        <name>Mg(2+)</name>
        <dbReference type="ChEBI" id="CHEBI:18420"/>
    </ligand>
</feature>
<keyword evidence="5 13" id="KW-0255">Endonuclease</keyword>
<dbReference type="GO" id="GO:0000287">
    <property type="term" value="F:magnesium ion binding"/>
    <property type="evidence" value="ECO:0007669"/>
    <property type="project" value="UniProtKB-UniRule"/>
</dbReference>
<dbReference type="Pfam" id="PF03838">
    <property type="entry name" value="RecU"/>
    <property type="match status" value="1"/>
</dbReference>